<accession>A0ACB8QRZ9</accession>
<dbReference type="EMBL" id="MU273500">
    <property type="protein sequence ID" value="KAI0034452.1"/>
    <property type="molecule type" value="Genomic_DNA"/>
</dbReference>
<name>A0ACB8QRZ9_9AGAM</name>
<reference evidence="1" key="2">
    <citation type="journal article" date="2022" name="New Phytol.">
        <title>Evolutionary transition to the ectomycorrhizal habit in the genomes of a hyperdiverse lineage of mushroom-forming fungi.</title>
        <authorList>
            <person name="Looney B."/>
            <person name="Miyauchi S."/>
            <person name="Morin E."/>
            <person name="Drula E."/>
            <person name="Courty P.E."/>
            <person name="Kohler A."/>
            <person name="Kuo A."/>
            <person name="LaButti K."/>
            <person name="Pangilinan J."/>
            <person name="Lipzen A."/>
            <person name="Riley R."/>
            <person name="Andreopoulos W."/>
            <person name="He G."/>
            <person name="Johnson J."/>
            <person name="Nolan M."/>
            <person name="Tritt A."/>
            <person name="Barry K.W."/>
            <person name="Grigoriev I.V."/>
            <person name="Nagy L.G."/>
            <person name="Hibbett D."/>
            <person name="Henrissat B."/>
            <person name="Matheny P.B."/>
            <person name="Labbe J."/>
            <person name="Martin F.M."/>
        </authorList>
    </citation>
    <scope>NUCLEOTIDE SEQUENCE</scope>
    <source>
        <strain evidence="1">EC-137</strain>
    </source>
</reference>
<proteinExistence type="predicted"/>
<evidence type="ECO:0000313" key="1">
    <source>
        <dbReference type="EMBL" id="KAI0034452.1"/>
    </source>
</evidence>
<protein>
    <submittedName>
        <fullName evidence="1">Uncharacterized protein</fullName>
    </submittedName>
</protein>
<dbReference type="Proteomes" id="UP000814128">
    <property type="component" value="Unassembled WGS sequence"/>
</dbReference>
<comment type="caution">
    <text evidence="1">The sequence shown here is derived from an EMBL/GenBank/DDBJ whole genome shotgun (WGS) entry which is preliminary data.</text>
</comment>
<reference evidence="1" key="1">
    <citation type="submission" date="2021-02" db="EMBL/GenBank/DDBJ databases">
        <authorList>
            <consortium name="DOE Joint Genome Institute"/>
            <person name="Ahrendt S."/>
            <person name="Looney B.P."/>
            <person name="Miyauchi S."/>
            <person name="Morin E."/>
            <person name="Drula E."/>
            <person name="Courty P.E."/>
            <person name="Chicoki N."/>
            <person name="Fauchery L."/>
            <person name="Kohler A."/>
            <person name="Kuo A."/>
            <person name="Labutti K."/>
            <person name="Pangilinan J."/>
            <person name="Lipzen A."/>
            <person name="Riley R."/>
            <person name="Andreopoulos W."/>
            <person name="He G."/>
            <person name="Johnson J."/>
            <person name="Barry K.W."/>
            <person name="Grigoriev I.V."/>
            <person name="Nagy L."/>
            <person name="Hibbett D."/>
            <person name="Henrissat B."/>
            <person name="Matheny P.B."/>
            <person name="Labbe J."/>
            <person name="Martin F."/>
        </authorList>
    </citation>
    <scope>NUCLEOTIDE SEQUENCE</scope>
    <source>
        <strain evidence="1">EC-137</strain>
    </source>
</reference>
<gene>
    <name evidence="1" type="ORF">K488DRAFT_83966</name>
</gene>
<sequence>MSPVSQLLFRLGMTREDLHRHSQDMREFLVAGSSPFAPERDKSPTPTPLPAVARERANSRSVGTTDASTSARRDPPPVTPVRQASIDSAASGRKRDTMEAVIEMQNASRRGKRHHTDDEGAPYSPLPGSTSLSASRRDSFTRSRVLRRDATLEDTPALRCDASETSLKDALPSPLARHYRDTVYDQTGSIRRRGTFSVRAEAPSPSRSGRNSAASHRGVSVEVTPRSRGLSLSYSHPSFTTPSKNRQGQLPPSSPAPSVASQYSSPVRPLVNIVSSPGPMGPEPEEEEYDSLPFKLPPGPYSLRKPDAPYAALIGQAILASPQHRLTLQEIYDYITIVWPHFKRNETTWMNSIRHVLSTTVVFRKVQRDRSAGRTLWAIWDEDIECFADGGFRKEYCRDMREQKAKQAAAALARKQSATGMTSAPATTSTPTPASTAVPTSSSASTSTSMPASTSTPIPAPIVAASAASTATRQATTARKTKRAKRTAGEDVTGQAPPPLHHEIPLSMFPSVSYSAPLFPTPIPGSHHQPYYAFPLSGLPPAAAQPIPALPTAGVIFPPLPPSSATAQHLAEVYAASISSSSTPAPEPEPPTEEDLLRASEPLSDVFAISAAPEETESVLIGPPPAIHVDDSTSEPPSTYISDDPDDYLSYPDEDELDTEVTSPAPSLALASSTSSMSLPPPLTPNNGSSSPPEPVEEPKQPPPRPSKRKARPSFDYLSSLAEAPLGAVNPCITVGAQDEVEEHLFKVKARAQSRKGRNTVGGHSPRLPQAPIAPDSPTLMRQAARVERTKTPSPRRTPPYRAGLPIPIKPFVTPPPRSITPRKTSSSGHQLSVQRTPLSHLGVHMSPSPSLAHYKSHLLPPPPATSPPAHTAEGENVLTRTPSRRRSGAAGIFTPLTPRRLAFAGAGDSPFRTPLYGMGVYDPHDPSAALDEELNRIGARASGVYESPAGLFDRGRLYESPSGASPSVWPRLW</sequence>
<organism evidence="1 2">
    <name type="scientific">Vararia minispora EC-137</name>
    <dbReference type="NCBI Taxonomy" id="1314806"/>
    <lineage>
        <taxon>Eukaryota</taxon>
        <taxon>Fungi</taxon>
        <taxon>Dikarya</taxon>
        <taxon>Basidiomycota</taxon>
        <taxon>Agaricomycotina</taxon>
        <taxon>Agaricomycetes</taxon>
        <taxon>Russulales</taxon>
        <taxon>Lachnocladiaceae</taxon>
        <taxon>Vararia</taxon>
    </lineage>
</organism>
<keyword evidence="2" id="KW-1185">Reference proteome</keyword>
<evidence type="ECO:0000313" key="2">
    <source>
        <dbReference type="Proteomes" id="UP000814128"/>
    </source>
</evidence>